<name>A0ABQ9RPH3_9PEZI</name>
<dbReference type="RefSeq" id="XP_060387336.1">
    <property type="nucleotide sequence ID" value="XM_060517802.1"/>
</dbReference>
<organism evidence="1 2">
    <name type="scientific">Colletotrichum tamarilloi</name>
    <dbReference type="NCBI Taxonomy" id="1209934"/>
    <lineage>
        <taxon>Eukaryota</taxon>
        <taxon>Fungi</taxon>
        <taxon>Dikarya</taxon>
        <taxon>Ascomycota</taxon>
        <taxon>Pezizomycotina</taxon>
        <taxon>Sordariomycetes</taxon>
        <taxon>Hypocreomycetidae</taxon>
        <taxon>Glomerellales</taxon>
        <taxon>Glomerellaceae</taxon>
        <taxon>Colletotrichum</taxon>
        <taxon>Colletotrichum acutatum species complex</taxon>
    </lineage>
</organism>
<gene>
    <name evidence="1" type="ORF">CTAM01_01761</name>
</gene>
<dbReference type="Proteomes" id="UP001227543">
    <property type="component" value="Unassembled WGS sequence"/>
</dbReference>
<evidence type="ECO:0000313" key="1">
    <source>
        <dbReference type="EMBL" id="KAK1509638.1"/>
    </source>
</evidence>
<evidence type="ECO:0008006" key="3">
    <source>
        <dbReference type="Google" id="ProtNLM"/>
    </source>
</evidence>
<protein>
    <recommendedName>
        <fullName evidence="3">C2H2-type domain-containing protein</fullName>
    </recommendedName>
</protein>
<proteinExistence type="predicted"/>
<dbReference type="EMBL" id="MLFU01000004">
    <property type="protein sequence ID" value="KAK1509638.1"/>
    <property type="molecule type" value="Genomic_DNA"/>
</dbReference>
<evidence type="ECO:0000313" key="2">
    <source>
        <dbReference type="Proteomes" id="UP001227543"/>
    </source>
</evidence>
<keyword evidence="2" id="KW-1185">Reference proteome</keyword>
<dbReference type="GeneID" id="85402040"/>
<sequence length="192" mass="21875">MPTEKKTPKISLLECGHPDCGGRKFSDQSNFNRHQKSVHGDEVLMYCGNSIRDRSDNIKRHQKNCGVCKQTLGTPQIAVGNESGPEITSNVNIQGAEPQYAGVPQNSYQQLWMQPFQEGQQHGYRDGWQTGWQYGQDAYQSGYTYAYQYLQQSQQQTTQPLDGLQQNYQGGYQTGYQLGYPEGYYNGYYQSH</sequence>
<comment type="caution">
    <text evidence="1">The sequence shown here is derived from an EMBL/GenBank/DDBJ whole genome shotgun (WGS) entry which is preliminary data.</text>
</comment>
<reference evidence="1 2" key="1">
    <citation type="submission" date="2016-10" db="EMBL/GenBank/DDBJ databases">
        <title>The genome sequence of Colletotrichum fioriniae PJ7.</title>
        <authorList>
            <person name="Baroncelli R."/>
        </authorList>
    </citation>
    <scope>NUCLEOTIDE SEQUENCE [LARGE SCALE GENOMIC DNA]</scope>
    <source>
        <strain evidence="1 2">Tom-12</strain>
    </source>
</reference>
<accession>A0ABQ9RPH3</accession>